<dbReference type="InterPro" id="IPR023451">
    <property type="entry name" value="Thymidate_synth/dCMP_Mease_dom"/>
</dbReference>
<dbReference type="EC" id="2.1.1.45" evidence="3"/>
<comment type="caution">
    <text evidence="3">The sequence shown here is derived from an EMBL/GenBank/DDBJ whole genome shotgun (WGS) entry which is preliminary data.</text>
</comment>
<gene>
    <name evidence="3" type="ORF">JCM19274_3495</name>
</gene>
<dbReference type="EMBL" id="BBNU01000004">
    <property type="protein sequence ID" value="GAL78937.1"/>
    <property type="molecule type" value="Genomic_DNA"/>
</dbReference>
<proteinExistence type="predicted"/>
<keyword evidence="3" id="KW-0489">Methyltransferase</keyword>
<sequence>MPTMKMNPEIKDIFDFDFDDFTLEDYDPHPHIKGKVAI</sequence>
<organism evidence="3 4">
    <name type="scientific">Algibacter lectus</name>
    <dbReference type="NCBI Taxonomy" id="221126"/>
    <lineage>
        <taxon>Bacteria</taxon>
        <taxon>Pseudomonadati</taxon>
        <taxon>Bacteroidota</taxon>
        <taxon>Flavobacteriia</taxon>
        <taxon>Flavobacteriales</taxon>
        <taxon>Flavobacteriaceae</taxon>
        <taxon>Algibacter</taxon>
    </lineage>
</organism>
<accession>A0A090X554</accession>
<dbReference type="Proteomes" id="UP000029643">
    <property type="component" value="Unassembled WGS sequence"/>
</dbReference>
<evidence type="ECO:0000313" key="3">
    <source>
        <dbReference type="EMBL" id="GAL78937.1"/>
    </source>
</evidence>
<evidence type="ECO:0000259" key="2">
    <source>
        <dbReference type="Pfam" id="PF00303"/>
    </source>
</evidence>
<dbReference type="Pfam" id="PF00303">
    <property type="entry name" value="Thymidylat_synt"/>
    <property type="match status" value="1"/>
</dbReference>
<reference evidence="3 4" key="1">
    <citation type="journal article" date="2014" name="Genome Announc.">
        <title>Draft Genome Sequences of Marine Flavobacterium Algibacter lectus Strains SS8 and NR4.</title>
        <authorList>
            <person name="Takatani N."/>
            <person name="Nakanishi M."/>
            <person name="Meirelles P."/>
            <person name="Mino S."/>
            <person name="Suda W."/>
            <person name="Oshima K."/>
            <person name="Hattori M."/>
            <person name="Ohkuma M."/>
            <person name="Hosokawa M."/>
            <person name="Miyashita K."/>
            <person name="Thompson F.L."/>
            <person name="Niwa A."/>
            <person name="Sawabe T."/>
            <person name="Sawabe T."/>
        </authorList>
    </citation>
    <scope>NUCLEOTIDE SEQUENCE [LARGE SCALE GENOMIC DNA]</scope>
    <source>
        <strain evidence="4">JCM19274</strain>
    </source>
</reference>
<dbReference type="GO" id="GO:0004799">
    <property type="term" value="F:thymidylate synthase activity"/>
    <property type="evidence" value="ECO:0007669"/>
    <property type="project" value="UniProtKB-EC"/>
</dbReference>
<name>A0A090X554_9FLAO</name>
<dbReference type="SUPFAM" id="SSF55831">
    <property type="entry name" value="Thymidylate synthase/dCMP hydroxymethylase"/>
    <property type="match status" value="1"/>
</dbReference>
<evidence type="ECO:0000313" key="4">
    <source>
        <dbReference type="Proteomes" id="UP000029643"/>
    </source>
</evidence>
<keyword evidence="1 3" id="KW-0808">Transferase</keyword>
<feature type="domain" description="Thymidylate synthase/dCMP hydroxymethylase" evidence="2">
    <location>
        <begin position="1"/>
        <end position="38"/>
    </location>
</feature>
<dbReference type="GO" id="GO:0032259">
    <property type="term" value="P:methylation"/>
    <property type="evidence" value="ECO:0007669"/>
    <property type="project" value="UniProtKB-KW"/>
</dbReference>
<dbReference type="AlphaFoldDB" id="A0A090X554"/>
<protein>
    <submittedName>
        <fullName evidence="3">Thymidylate synthase</fullName>
        <ecNumber evidence="3">2.1.1.45</ecNumber>
    </submittedName>
</protein>
<evidence type="ECO:0000256" key="1">
    <source>
        <dbReference type="ARBA" id="ARBA00022679"/>
    </source>
</evidence>
<dbReference type="InterPro" id="IPR036926">
    <property type="entry name" value="Thymidate_synth/dCMP_Mease_sf"/>
</dbReference>
<dbReference type="Gene3D" id="3.30.572.10">
    <property type="entry name" value="Thymidylate synthase/dCMP hydroxymethylase domain"/>
    <property type="match status" value="1"/>
</dbReference>